<dbReference type="Proteomes" id="UP000764110">
    <property type="component" value="Unassembled WGS sequence"/>
</dbReference>
<dbReference type="GO" id="GO:0071108">
    <property type="term" value="P:protein K48-linked deubiquitination"/>
    <property type="evidence" value="ECO:0007669"/>
    <property type="project" value="TreeGrafter"/>
</dbReference>
<organism evidence="9 10">
    <name type="scientific">Metarhizium humberi</name>
    <dbReference type="NCBI Taxonomy" id="2596975"/>
    <lineage>
        <taxon>Eukaryota</taxon>
        <taxon>Fungi</taxon>
        <taxon>Dikarya</taxon>
        <taxon>Ascomycota</taxon>
        <taxon>Pezizomycotina</taxon>
        <taxon>Sordariomycetes</taxon>
        <taxon>Hypocreomycetidae</taxon>
        <taxon>Hypocreales</taxon>
        <taxon>Clavicipitaceae</taxon>
        <taxon>Metarhizium</taxon>
    </lineage>
</organism>
<keyword evidence="6" id="KW-0788">Thiol protease</keyword>
<evidence type="ECO:0000256" key="2">
    <source>
        <dbReference type="ARBA" id="ARBA00012759"/>
    </source>
</evidence>
<dbReference type="InterPro" id="IPR042468">
    <property type="entry name" value="Peptidase_C65_otubain_sub1"/>
</dbReference>
<dbReference type="Pfam" id="PF10275">
    <property type="entry name" value="Peptidase_C65"/>
    <property type="match status" value="1"/>
</dbReference>
<comment type="catalytic activity">
    <reaction evidence="1">
        <text>Thiol-dependent hydrolysis of ester, thioester, amide, peptide and isopeptide bonds formed by the C-terminal Gly of ubiquitin (a 76-residue protein attached to proteins as an intracellular targeting signal).</text>
        <dbReference type="EC" id="3.4.19.12"/>
    </reaction>
</comment>
<feature type="compositionally biased region" description="Polar residues" evidence="7">
    <location>
        <begin position="76"/>
        <end position="87"/>
    </location>
</feature>
<accession>A0A9P8M4D9</accession>
<keyword evidence="10" id="KW-1185">Reference proteome</keyword>
<feature type="compositionally biased region" description="Acidic residues" evidence="7">
    <location>
        <begin position="601"/>
        <end position="611"/>
    </location>
</feature>
<dbReference type="AlphaFoldDB" id="A0A9P8M4D9"/>
<dbReference type="GO" id="GO:0006508">
    <property type="term" value="P:proteolysis"/>
    <property type="evidence" value="ECO:0007669"/>
    <property type="project" value="UniProtKB-KW"/>
</dbReference>
<dbReference type="EMBL" id="JACEFI010000019">
    <property type="protein sequence ID" value="KAH0593743.1"/>
    <property type="molecule type" value="Genomic_DNA"/>
</dbReference>
<dbReference type="InterPro" id="IPR019400">
    <property type="entry name" value="Peptidase_C65_otubain"/>
</dbReference>
<dbReference type="GO" id="GO:0004843">
    <property type="term" value="F:cysteine-type deubiquitinase activity"/>
    <property type="evidence" value="ECO:0007669"/>
    <property type="project" value="UniProtKB-EC"/>
</dbReference>
<dbReference type="PANTHER" id="PTHR12931:SF15">
    <property type="entry name" value="UBIQUITIN THIOESTERASE OTUBAIN-LIKE"/>
    <property type="match status" value="1"/>
</dbReference>
<evidence type="ECO:0000256" key="3">
    <source>
        <dbReference type="ARBA" id="ARBA00022670"/>
    </source>
</evidence>
<evidence type="ECO:0000256" key="4">
    <source>
        <dbReference type="ARBA" id="ARBA00022786"/>
    </source>
</evidence>
<dbReference type="PROSITE" id="PS50802">
    <property type="entry name" value="OTU"/>
    <property type="match status" value="1"/>
</dbReference>
<keyword evidence="4" id="KW-0833">Ubl conjugation pathway</keyword>
<keyword evidence="5" id="KW-0378">Hydrolase</keyword>
<reference evidence="9 10" key="1">
    <citation type="submission" date="2020-07" db="EMBL/GenBank/DDBJ databases">
        <title>Metarhizium humberi genome.</title>
        <authorList>
            <person name="Lysoe E."/>
        </authorList>
    </citation>
    <scope>NUCLEOTIDE SEQUENCE [LARGE SCALE GENOMIC DNA]</scope>
    <source>
        <strain evidence="9 10">ESALQ1638</strain>
    </source>
</reference>
<feature type="region of interest" description="Disordered" evidence="7">
    <location>
        <begin position="495"/>
        <end position="538"/>
    </location>
</feature>
<dbReference type="InterPro" id="IPR038765">
    <property type="entry name" value="Papain-like_cys_pep_sf"/>
</dbReference>
<evidence type="ECO:0000313" key="10">
    <source>
        <dbReference type="Proteomes" id="UP000764110"/>
    </source>
</evidence>
<evidence type="ECO:0000313" key="9">
    <source>
        <dbReference type="EMBL" id="KAH0593743.1"/>
    </source>
</evidence>
<feature type="domain" description="OTU" evidence="8">
    <location>
        <begin position="189"/>
        <end position="399"/>
    </location>
</feature>
<dbReference type="SUPFAM" id="SSF54001">
    <property type="entry name" value="Cysteine proteinases"/>
    <property type="match status" value="1"/>
</dbReference>
<evidence type="ECO:0000259" key="8">
    <source>
        <dbReference type="PROSITE" id="PS50802"/>
    </source>
</evidence>
<dbReference type="Gene3D" id="1.20.1300.20">
    <property type="entry name" value="Peptidase C65 Otubain, subdomain 2"/>
    <property type="match status" value="1"/>
</dbReference>
<evidence type="ECO:0000256" key="6">
    <source>
        <dbReference type="ARBA" id="ARBA00022807"/>
    </source>
</evidence>
<feature type="compositionally biased region" description="Low complexity" evidence="7">
    <location>
        <begin position="509"/>
        <end position="538"/>
    </location>
</feature>
<dbReference type="GO" id="GO:0005634">
    <property type="term" value="C:nucleus"/>
    <property type="evidence" value="ECO:0007669"/>
    <property type="project" value="TreeGrafter"/>
</dbReference>
<evidence type="ECO:0000256" key="5">
    <source>
        <dbReference type="ARBA" id="ARBA00022801"/>
    </source>
</evidence>
<evidence type="ECO:0000256" key="1">
    <source>
        <dbReference type="ARBA" id="ARBA00000707"/>
    </source>
</evidence>
<evidence type="ECO:0000256" key="7">
    <source>
        <dbReference type="SAM" id="MobiDB-lite"/>
    </source>
</evidence>
<keyword evidence="3" id="KW-0645">Protease</keyword>
<protein>
    <recommendedName>
        <fullName evidence="2">ubiquitinyl hydrolase 1</fullName>
        <ecNumber evidence="2">3.4.19.12</ecNumber>
    </recommendedName>
</protein>
<dbReference type="EC" id="3.4.19.12" evidence="2"/>
<feature type="region of interest" description="Disordered" evidence="7">
    <location>
        <begin position="593"/>
        <end position="627"/>
    </location>
</feature>
<dbReference type="Gene3D" id="3.30.200.60">
    <property type="entry name" value="Peptidase C65 Otubain, subdomain 1"/>
    <property type="match status" value="1"/>
</dbReference>
<comment type="caution">
    <text evidence="9">The sequence shown here is derived from an EMBL/GenBank/DDBJ whole genome shotgun (WGS) entry which is preliminary data.</text>
</comment>
<dbReference type="InterPro" id="IPR042467">
    <property type="entry name" value="Peptidase_C65_otubain_sub2"/>
</dbReference>
<feature type="compositionally biased region" description="Basic residues" evidence="7">
    <location>
        <begin position="617"/>
        <end position="627"/>
    </location>
</feature>
<gene>
    <name evidence="9" type="ORF">MHUMG1_08494</name>
</gene>
<proteinExistence type="predicted"/>
<dbReference type="GO" id="GO:0043130">
    <property type="term" value="F:ubiquitin binding"/>
    <property type="evidence" value="ECO:0007669"/>
    <property type="project" value="TreeGrafter"/>
</dbReference>
<feature type="region of interest" description="Disordered" evidence="7">
    <location>
        <begin position="76"/>
        <end position="131"/>
    </location>
</feature>
<name>A0A9P8M4D9_9HYPO</name>
<sequence>MFQPQSTPFSSSSFFSSLPSSHGIDFAPLFGLPQPAHAGEREFSPTHAGHQQQYLAHTGVATGSLSSSCATDALHPQQQYHLSQQLSPRPPSELSLVANRQQQHSPGRSAPSMEEPNGHDMAAQQEAAKDYRPKLQVGSSSVCSACGELKSLVGPLVGEKTPSEVITNEYAKADQVYVEKTIALPQTYSHYRPIRGDGNCGWRAIGFSYFETLIERGDQAQIEGEFARLKSLNHLLATVGEYNYFEDFADEAFDLIRELARIIDKPAAAHSLLHQKWNDVAVEGSLIFYFRLLAATFLKANAETYAPFIPGGQGVDEYCSHNIEVVNREIEHLGIVALANILLKPVNFVLEIAYLDRSTGSQVNQYRFPEEANDKDVSSLGTFIYLLYRPDHYDILYRTPTVTASPPPVSLQVNRVTGFTHNTAFNTTGASMGAFSTVDFGALSMIPGLSTGSSDGLAGLMSMPAVTAPTNPIIGDAFSSSQQAVWMPQYGTDIQSTKGESPAQPPPAVATVQHPSPSPLLTPTTPMSSNASMMPPSTNLGPQQLPSHMATPGATGYPIRFSTHQLEYENNSFPEPTFQVTTNTFKNSVWNRAHYGNPDFQPEEWNPEEDGAESRLAGKRKVRKDSS</sequence>
<dbReference type="PANTHER" id="PTHR12931">
    <property type="entry name" value="UBIQUITIN THIOLESTERASE PROTEIN OTUB"/>
    <property type="match status" value="1"/>
</dbReference>
<feature type="region of interest" description="Disordered" evidence="7">
    <location>
        <begin position="32"/>
        <end position="52"/>
    </location>
</feature>
<dbReference type="CDD" id="cd22749">
    <property type="entry name" value="Otubain_C65"/>
    <property type="match status" value="1"/>
</dbReference>
<dbReference type="InterPro" id="IPR003323">
    <property type="entry name" value="OTU_dom"/>
</dbReference>